<feature type="compositionally biased region" description="Pro residues" evidence="2">
    <location>
        <begin position="10"/>
        <end position="29"/>
    </location>
</feature>
<feature type="compositionally biased region" description="Low complexity" evidence="2">
    <location>
        <begin position="181"/>
        <end position="198"/>
    </location>
</feature>
<evidence type="ECO:0000313" key="3">
    <source>
        <dbReference type="Ensembl" id="ENSCAFP00000067642.1"/>
    </source>
</evidence>
<name>A0A8P0TJ92_CANLF</name>
<dbReference type="Pfam" id="PF05350">
    <property type="entry name" value="GSK-3_bind"/>
    <property type="match status" value="1"/>
</dbReference>
<reference evidence="3 4" key="1">
    <citation type="journal article" date="2005" name="Nature">
        <title>Genome sequence, comparative analysis and haplotype structure of the domestic dog.</title>
        <authorList>
            <consortium name="Broad Sequencing Platform"/>
            <person name="Lindblad-Toh K."/>
            <person name="Wade C.M."/>
            <person name="Mikkelsen T.S."/>
            <person name="Karlsson E.K."/>
            <person name="Jaffe D.B."/>
            <person name="Kamal M."/>
            <person name="Clamp M."/>
            <person name="Chang J.L."/>
            <person name="Kulbokas E.J. III"/>
            <person name="Zody M.C."/>
            <person name="Mauceli E."/>
            <person name="Xie X."/>
            <person name="Breen M."/>
            <person name="Wayne R.K."/>
            <person name="Ostrander E.A."/>
            <person name="Ponting C.P."/>
            <person name="Galibert F."/>
            <person name="Smith D.R."/>
            <person name="DeJong P.J."/>
            <person name="Kirkness E."/>
            <person name="Alvarez P."/>
            <person name="Biagi T."/>
            <person name="Brockman W."/>
            <person name="Butler J."/>
            <person name="Chin C.W."/>
            <person name="Cook A."/>
            <person name="Cuff J."/>
            <person name="Daly M.J."/>
            <person name="DeCaprio D."/>
            <person name="Gnerre S."/>
            <person name="Grabherr M."/>
            <person name="Kellis M."/>
            <person name="Kleber M."/>
            <person name="Bardeleben C."/>
            <person name="Goodstadt L."/>
            <person name="Heger A."/>
            <person name="Hitte C."/>
            <person name="Kim L."/>
            <person name="Koepfli K.P."/>
            <person name="Parker H.G."/>
            <person name="Pollinger J.P."/>
            <person name="Searle S.M."/>
            <person name="Sutter N.B."/>
            <person name="Thomas R."/>
            <person name="Webber C."/>
            <person name="Baldwin J."/>
            <person name="Abebe A."/>
            <person name="Abouelleil A."/>
            <person name="Aftuck L."/>
            <person name="Ait-Zahra M."/>
            <person name="Aldredge T."/>
            <person name="Allen N."/>
            <person name="An P."/>
            <person name="Anderson S."/>
            <person name="Antoine C."/>
            <person name="Arachchi H."/>
            <person name="Aslam A."/>
            <person name="Ayotte L."/>
            <person name="Bachantsang P."/>
            <person name="Barry A."/>
            <person name="Bayul T."/>
            <person name="Benamara M."/>
            <person name="Berlin A."/>
            <person name="Bessette D."/>
            <person name="Blitshteyn B."/>
            <person name="Bloom T."/>
            <person name="Blye J."/>
            <person name="Boguslavskiy L."/>
            <person name="Bonnet C."/>
            <person name="Boukhgalter B."/>
            <person name="Brown A."/>
            <person name="Cahill P."/>
            <person name="Calixte N."/>
            <person name="Camarata J."/>
            <person name="Cheshatsang Y."/>
            <person name="Chu J."/>
            <person name="Citroen M."/>
            <person name="Collymore A."/>
            <person name="Cooke P."/>
            <person name="Dawoe T."/>
            <person name="Daza R."/>
            <person name="Decktor K."/>
            <person name="DeGray S."/>
            <person name="Dhargay N."/>
            <person name="Dooley K."/>
            <person name="Dooley K."/>
            <person name="Dorje P."/>
            <person name="Dorjee K."/>
            <person name="Dorris L."/>
            <person name="Duffey N."/>
            <person name="Dupes A."/>
            <person name="Egbiremolen O."/>
            <person name="Elong R."/>
            <person name="Falk J."/>
            <person name="Farina A."/>
            <person name="Faro S."/>
            <person name="Ferguson D."/>
            <person name="Ferreira P."/>
            <person name="Fisher S."/>
            <person name="FitzGerald M."/>
            <person name="Foley K."/>
            <person name="Foley C."/>
            <person name="Franke A."/>
            <person name="Friedrich D."/>
            <person name="Gage D."/>
            <person name="Garber M."/>
            <person name="Gearin G."/>
            <person name="Giannoukos G."/>
            <person name="Goode T."/>
            <person name="Goyette A."/>
            <person name="Graham J."/>
            <person name="Grandbois E."/>
            <person name="Gyaltsen K."/>
            <person name="Hafez N."/>
            <person name="Hagopian D."/>
            <person name="Hagos B."/>
            <person name="Hall J."/>
            <person name="Healy C."/>
            <person name="Hegarty R."/>
            <person name="Honan T."/>
            <person name="Horn A."/>
            <person name="Houde N."/>
            <person name="Hughes L."/>
            <person name="Hunnicutt L."/>
            <person name="Husby M."/>
            <person name="Jester B."/>
            <person name="Jones C."/>
            <person name="Kamat A."/>
            <person name="Kanga B."/>
            <person name="Kells C."/>
            <person name="Khazanovich D."/>
            <person name="Kieu A.C."/>
            <person name="Kisner P."/>
            <person name="Kumar M."/>
            <person name="Lance K."/>
            <person name="Landers T."/>
            <person name="Lara M."/>
            <person name="Lee W."/>
            <person name="Leger J.P."/>
            <person name="Lennon N."/>
            <person name="Leuper L."/>
            <person name="LeVine S."/>
            <person name="Liu J."/>
            <person name="Liu X."/>
            <person name="Lokyitsang Y."/>
            <person name="Lokyitsang T."/>
            <person name="Lui A."/>
            <person name="Macdonald J."/>
            <person name="Major J."/>
            <person name="Marabella R."/>
            <person name="Maru K."/>
            <person name="Matthews C."/>
            <person name="McDonough S."/>
            <person name="Mehta T."/>
            <person name="Meldrim J."/>
            <person name="Melnikov A."/>
            <person name="Meneus L."/>
            <person name="Mihalev A."/>
            <person name="Mihova T."/>
            <person name="Miller K."/>
            <person name="Mittelman R."/>
            <person name="Mlenga V."/>
            <person name="Mulrain L."/>
            <person name="Munson G."/>
            <person name="Navidi A."/>
            <person name="Naylor J."/>
            <person name="Nguyen T."/>
            <person name="Nguyen N."/>
            <person name="Nguyen C."/>
            <person name="Nguyen T."/>
            <person name="Nicol R."/>
            <person name="Norbu N."/>
            <person name="Norbu C."/>
            <person name="Novod N."/>
            <person name="Nyima T."/>
            <person name="Olandt P."/>
            <person name="O'Neill B."/>
            <person name="O'Neill K."/>
            <person name="Osman S."/>
            <person name="Oyono L."/>
            <person name="Patti C."/>
            <person name="Perrin D."/>
            <person name="Phunkhang P."/>
            <person name="Pierre F."/>
            <person name="Priest M."/>
            <person name="Rachupka A."/>
            <person name="Raghuraman S."/>
            <person name="Rameau R."/>
            <person name="Ray V."/>
            <person name="Raymond C."/>
            <person name="Rege F."/>
            <person name="Rise C."/>
            <person name="Rogers J."/>
            <person name="Rogov P."/>
            <person name="Sahalie J."/>
            <person name="Settipalli S."/>
            <person name="Sharpe T."/>
            <person name="Shea T."/>
            <person name="Sheehan M."/>
            <person name="Sherpa N."/>
            <person name="Shi J."/>
            <person name="Shih D."/>
            <person name="Sloan J."/>
            <person name="Smith C."/>
            <person name="Sparrow T."/>
            <person name="Stalker J."/>
            <person name="Stange-Thomann N."/>
            <person name="Stavropoulos S."/>
            <person name="Stone C."/>
            <person name="Stone S."/>
            <person name="Sykes S."/>
            <person name="Tchuinga P."/>
            <person name="Tenzing P."/>
            <person name="Tesfaye S."/>
            <person name="Thoulutsang D."/>
            <person name="Thoulutsang Y."/>
            <person name="Topham K."/>
            <person name="Topping I."/>
            <person name="Tsamla T."/>
            <person name="Vassiliev H."/>
            <person name="Venkataraman V."/>
            <person name="Vo A."/>
            <person name="Wangchuk T."/>
            <person name="Wangdi T."/>
            <person name="Weiand M."/>
            <person name="Wilkinson J."/>
            <person name="Wilson A."/>
            <person name="Yadav S."/>
            <person name="Yang S."/>
            <person name="Yang X."/>
            <person name="Young G."/>
            <person name="Yu Q."/>
            <person name="Zainoun J."/>
            <person name="Zembek L."/>
            <person name="Zimmer A."/>
            <person name="Lander E.S."/>
        </authorList>
    </citation>
    <scope>NUCLEOTIDE SEQUENCE [LARGE SCALE GENOMIC DNA]</scope>
    <source>
        <strain evidence="3">Boxer</strain>
    </source>
</reference>
<dbReference type="AlphaFoldDB" id="A0A8P0TJ92"/>
<feature type="compositionally biased region" description="Low complexity" evidence="2">
    <location>
        <begin position="44"/>
        <end position="63"/>
    </location>
</feature>
<dbReference type="InterPro" id="IPR008014">
    <property type="entry name" value="GSK3-bd"/>
</dbReference>
<feature type="compositionally biased region" description="Pro residues" evidence="2">
    <location>
        <begin position="310"/>
        <end position="324"/>
    </location>
</feature>
<evidence type="ECO:0000256" key="2">
    <source>
        <dbReference type="SAM" id="MobiDB-lite"/>
    </source>
</evidence>
<feature type="compositionally biased region" description="Pro residues" evidence="2">
    <location>
        <begin position="335"/>
        <end position="345"/>
    </location>
</feature>
<feature type="region of interest" description="Disordered" evidence="2">
    <location>
        <begin position="449"/>
        <end position="478"/>
    </location>
</feature>
<protein>
    <recommendedName>
        <fullName evidence="5">FRAT regulator of WNT signaling pathway 2</fullName>
    </recommendedName>
</protein>
<feature type="compositionally biased region" description="Low complexity" evidence="2">
    <location>
        <begin position="449"/>
        <end position="466"/>
    </location>
</feature>
<feature type="region of interest" description="Disordered" evidence="2">
    <location>
        <begin position="1"/>
        <end position="279"/>
    </location>
</feature>
<organism evidence="3 4">
    <name type="scientific">Canis lupus familiaris</name>
    <name type="common">Dog</name>
    <name type="synonym">Canis familiaris</name>
    <dbReference type="NCBI Taxonomy" id="9615"/>
    <lineage>
        <taxon>Eukaryota</taxon>
        <taxon>Metazoa</taxon>
        <taxon>Chordata</taxon>
        <taxon>Craniata</taxon>
        <taxon>Vertebrata</taxon>
        <taxon>Euteleostomi</taxon>
        <taxon>Mammalia</taxon>
        <taxon>Eutheria</taxon>
        <taxon>Laurasiatheria</taxon>
        <taxon>Carnivora</taxon>
        <taxon>Caniformia</taxon>
        <taxon>Canidae</taxon>
        <taxon>Canis</taxon>
    </lineage>
</organism>
<dbReference type="PANTHER" id="PTHR35154:SF2">
    <property type="entry name" value="GSK-3-BINDING PROTEIN FRAT2"/>
    <property type="match status" value="1"/>
</dbReference>
<dbReference type="Proteomes" id="UP000002254">
    <property type="component" value="Chromosome 28"/>
</dbReference>
<accession>A0A8P0TJ92</accession>
<reference evidence="3" key="2">
    <citation type="submission" date="2025-08" db="UniProtKB">
        <authorList>
            <consortium name="Ensembl"/>
        </authorList>
    </citation>
    <scope>IDENTIFICATION</scope>
</reference>
<feature type="compositionally biased region" description="Basic residues" evidence="2">
    <location>
        <begin position="153"/>
        <end position="163"/>
    </location>
</feature>
<sequence length="478" mass="49659">ADGRSQTPHPLGPGPPCEVPCTPRPPPAARPDRPRSPPLPSPPLQARVTAGARGRSGAGPALRTRGERGRAGGGGAGRGGGCGREWEKPTQSTSESAFSRALSPAEEVRSRPRSRARPGEGRRANARRLPPRPCPAHAAAPRPQPYPAPPARRGGRARPRRHPLFTNQPEPVGFRLPLLQARGASAWRAPASASARPARPGPAPAPASPPRRPPPRAPRPAALRAPPAAEPPAPAAQRRVPGRGAMPCRREEEEEAGEEAEGEAEEEEEDSFLLLEQSVTLGGSGEVDLLVAQIGETLQLDAAQDSPASPCAPPGPPPQPPRPPAAVRADKARPPALPLLLPPAPAEAVGPAPPGALRCALGDRGRVRGRAAPYFVAELAAGPSALPGPCRRGWLRGAVASRRLQQRRWPPAGTRARDDDPHRLLQQLVLSGNLIKEAVRRLQRAVAAVAATGPASASGPGGRSAPDPVALQPSGALH</sequence>
<evidence type="ECO:0000313" key="4">
    <source>
        <dbReference type="Proteomes" id="UP000002254"/>
    </source>
</evidence>
<feature type="region of interest" description="Disordered" evidence="2">
    <location>
        <begin position="298"/>
        <end position="351"/>
    </location>
</feature>
<proteinExistence type="inferred from homology"/>
<dbReference type="PANTHER" id="PTHR35154">
    <property type="entry name" value="GBP PROTEIN"/>
    <property type="match status" value="1"/>
</dbReference>
<feature type="compositionally biased region" description="Gly residues" evidence="2">
    <location>
        <begin position="71"/>
        <end position="83"/>
    </location>
</feature>
<feature type="compositionally biased region" description="Low complexity" evidence="2">
    <location>
        <begin position="235"/>
        <end position="245"/>
    </location>
</feature>
<feature type="compositionally biased region" description="Acidic residues" evidence="2">
    <location>
        <begin position="252"/>
        <end position="271"/>
    </location>
</feature>
<evidence type="ECO:0008006" key="5">
    <source>
        <dbReference type="Google" id="ProtNLM"/>
    </source>
</evidence>
<dbReference type="Ensembl" id="ENSCAFT00000109247.1">
    <property type="protein sequence ID" value="ENSCAFP00000067642.1"/>
    <property type="gene ID" value="ENSCAFG00000055352.1"/>
</dbReference>
<comment type="similarity">
    <text evidence="1">Belongs to the GSK-3-binding protein family.</text>
</comment>
<evidence type="ECO:0000256" key="1">
    <source>
        <dbReference type="ARBA" id="ARBA00010422"/>
    </source>
</evidence>
<feature type="compositionally biased region" description="Pro residues" evidence="2">
    <location>
        <begin position="199"/>
        <end position="218"/>
    </location>
</feature>